<accession>A0AAF0GPE3</accession>
<proteinExistence type="predicted"/>
<keyword evidence="2" id="KW-1185">Reference proteome</keyword>
<protein>
    <submittedName>
        <fullName evidence="1">Uncharacterized protein</fullName>
    </submittedName>
</protein>
<dbReference type="EMBL" id="OQ709222">
    <property type="protein sequence ID" value="WGH21977.1"/>
    <property type="molecule type" value="Genomic_DNA"/>
</dbReference>
<name>A0AAF0GPE3_9CAUD</name>
<sequence>MPEMDGYNIEYGVLDEAVEHDEAARADAIMTSLGFLPLGPHNPTPESIVELADMLEANPHRSLFLSATRRGYGALLRIELERRAKVREAFEFVTAGLSSELLGSQARSTLADPDLVNRVIRQVTGKAAEPEDPKVKRLKVGDRIDGYCNGMFGIEGYDDERVVEYIGKGYANLRILDSSGRRGPHVVVIQGDGFGRLLEYANKVRYYDEQDAEHWKDAE</sequence>
<dbReference type="Proteomes" id="UP001242841">
    <property type="component" value="Segment"/>
</dbReference>
<reference evidence="1" key="1">
    <citation type="submission" date="2023-03" db="EMBL/GenBank/DDBJ databases">
        <authorList>
            <person name="Aguilar E."/>
            <person name="Antigua R."/>
            <person name="Antonino C."/>
            <person name="Bisram R."/>
            <person name="Chen J."/>
            <person name="Davilmar B."/>
            <person name="Del R.K."/>
            <person name="Germosen J."/>
            <person name="Hernandez J."/>
            <person name="Kelloggs L."/>
            <person name="Lema C."/>
            <person name="Li J."/>
            <person name="Melendez A."/>
            <person name="Mohammed I."/>
            <person name="Ryan A."/>
            <person name="Singh S."/>
            <person name="Tariq H."/>
            <person name="Golebiewska U.P."/>
            <person name="Russell D.A."/>
            <person name="Jacobs-Sera D."/>
            <person name="Hatfull G.F."/>
        </authorList>
    </citation>
    <scope>NUCLEOTIDE SEQUENCE</scope>
</reference>
<evidence type="ECO:0000313" key="2">
    <source>
        <dbReference type="Proteomes" id="UP001242841"/>
    </source>
</evidence>
<gene>
    <name evidence="1" type="primary">96</name>
    <name evidence="1" type="ORF">SEA_TROGGLEHUMPER_96</name>
</gene>
<organism evidence="1 2">
    <name type="scientific">Rhodococcus phage Trogglehumper</name>
    <dbReference type="NCBI Taxonomy" id="3038381"/>
    <lineage>
        <taxon>Viruses</taxon>
        <taxon>Duplodnaviria</taxon>
        <taxon>Heunggongvirae</taxon>
        <taxon>Uroviricota</taxon>
        <taxon>Caudoviricetes</taxon>
        <taxon>Caudoviricetes incertae sedis</taxon>
        <taxon>Trogglehumpervirus</taxon>
        <taxon>Trogglehumpervirus trogglehumper</taxon>
    </lineage>
</organism>
<evidence type="ECO:0000313" key="1">
    <source>
        <dbReference type="EMBL" id="WGH21977.1"/>
    </source>
</evidence>